<accession>A0A1E5QLM3</accession>
<protein>
    <submittedName>
        <fullName evidence="1">Uncharacterized protein</fullName>
    </submittedName>
</protein>
<dbReference type="AlphaFoldDB" id="A0A1E5QLM3"/>
<gene>
    <name evidence="1" type="ORF">BH720_09040</name>
</gene>
<organism evidence="1">
    <name type="scientific">Desertifilum tharense IPPAS B-1220</name>
    <dbReference type="NCBI Taxonomy" id="1781255"/>
    <lineage>
        <taxon>Bacteria</taxon>
        <taxon>Bacillati</taxon>
        <taxon>Cyanobacteriota</taxon>
        <taxon>Cyanophyceae</taxon>
        <taxon>Desertifilales</taxon>
        <taxon>Desertifilaceae</taxon>
        <taxon>Desertifilum</taxon>
    </lineage>
</organism>
<dbReference type="EMBL" id="MJGC01000049">
    <property type="protein sequence ID" value="OEJ75518.1"/>
    <property type="molecule type" value="Genomic_DNA"/>
</dbReference>
<name>A0A1E5QLM3_9CYAN</name>
<reference evidence="1" key="1">
    <citation type="submission" date="2016-09" db="EMBL/GenBank/DDBJ databases">
        <title>Draft genome of thermotolerant cyanobacterium Desertifilum sp. strain IPPAS B-1220.</title>
        <authorList>
            <person name="Sinetova M.A."/>
            <person name="Bolakhan K."/>
            <person name="Zayadan B.K."/>
            <person name="Mironov K.S."/>
            <person name="Ustinova V."/>
            <person name="Kupriyanova E.V."/>
            <person name="Sidorov R.A."/>
            <person name="Skrypnik A.N."/>
            <person name="Gogoleva N.E."/>
            <person name="Gogolev Y.V."/>
            <person name="Los D.A."/>
        </authorList>
    </citation>
    <scope>NUCLEOTIDE SEQUENCE [LARGE SCALE GENOMIC DNA]</scope>
    <source>
        <strain evidence="1">IPPAS B-1220</strain>
    </source>
</reference>
<dbReference type="OrthoDB" id="452244at2"/>
<evidence type="ECO:0000313" key="1">
    <source>
        <dbReference type="EMBL" id="OEJ75518.1"/>
    </source>
</evidence>
<dbReference type="STRING" id="1781255.BH720_09040"/>
<proteinExistence type="predicted"/>
<sequence>MDESKQNSRSPFSVPQFLKEIENILVAETQGKITPWVSGIRVSHLFKKKHGISPDTVAKCLGYENGFKHFLQINQSFSLYNTLIPHNFYIAFFSAVFPGWQVSQDFTTQYRIKRAWKVDGRLYRMLKLENAKEVQFSPPPQVSEYDVDWLSTLSAKDERNRPTQVSPKKEYKPVLESKIESVDDLVKTITEILKELTGDRVQEWVEISVLSKKFYDYYQQPIRGVVRQVYKGGKLIDILKSCMHLEIQESNQVSQVCLKMLID</sequence>
<comment type="caution">
    <text evidence="1">The sequence shown here is derived from an EMBL/GenBank/DDBJ whole genome shotgun (WGS) entry which is preliminary data.</text>
</comment>